<reference evidence="9 10" key="1">
    <citation type="submission" date="2018-05" db="EMBL/GenBank/DDBJ databases">
        <title>Vibrio limimaris sp. nov., isolated from marine sediment.</title>
        <authorList>
            <person name="Li C.-M."/>
        </authorList>
    </citation>
    <scope>NUCLEOTIDE SEQUENCE [LARGE SCALE GENOMIC DNA]</scope>
    <source>
        <strain evidence="9 10">E4404</strain>
    </source>
</reference>
<dbReference type="EC" id="2.5.1.17" evidence="3 8"/>
<comment type="catalytic activity">
    <reaction evidence="6 8">
        <text>2 cob(II)yrinate a,c diamide + reduced [electron-transfer flavoprotein] + 2 ATP = 2 adenosylcob(III)yrinate a,c-diamide + 2 triphosphate + oxidized [electron-transfer flavoprotein] + 3 H(+)</text>
        <dbReference type="Rhea" id="RHEA:11528"/>
        <dbReference type="Rhea" id="RHEA-COMP:10685"/>
        <dbReference type="Rhea" id="RHEA-COMP:10686"/>
        <dbReference type="ChEBI" id="CHEBI:15378"/>
        <dbReference type="ChEBI" id="CHEBI:18036"/>
        <dbReference type="ChEBI" id="CHEBI:30616"/>
        <dbReference type="ChEBI" id="CHEBI:57692"/>
        <dbReference type="ChEBI" id="CHEBI:58307"/>
        <dbReference type="ChEBI" id="CHEBI:58503"/>
        <dbReference type="ChEBI" id="CHEBI:58537"/>
        <dbReference type="EC" id="2.5.1.17"/>
    </reaction>
</comment>
<dbReference type="InterPro" id="IPR027417">
    <property type="entry name" value="P-loop_NTPase"/>
</dbReference>
<dbReference type="RefSeq" id="WP_109318164.1">
    <property type="nucleotide sequence ID" value="NZ_QFWT01000001.1"/>
</dbReference>
<dbReference type="AlphaFoldDB" id="A0A2U3BE36"/>
<evidence type="ECO:0000256" key="1">
    <source>
        <dbReference type="ARBA" id="ARBA00005121"/>
    </source>
</evidence>
<keyword evidence="10" id="KW-1185">Reference proteome</keyword>
<keyword evidence="4 8" id="KW-0627">Porphyrin biosynthesis</keyword>
<dbReference type="GO" id="GO:0006779">
    <property type="term" value="P:porphyrin-containing compound biosynthetic process"/>
    <property type="evidence" value="ECO:0007669"/>
    <property type="project" value="UniProtKB-UniRule"/>
</dbReference>
<dbReference type="UniPathway" id="UPA00148">
    <property type="reaction ID" value="UER00233"/>
</dbReference>
<comment type="pathway">
    <text evidence="1 8">Cofactor biosynthesis; adenosylcobalamin biosynthesis; adenosylcobalamin from cob(II)yrinate a,c-diamide: step 2/7.</text>
</comment>
<dbReference type="NCBIfam" id="TIGR00708">
    <property type="entry name" value="cobA"/>
    <property type="match status" value="1"/>
</dbReference>
<name>A0A2U3BE36_9VIBR</name>
<gene>
    <name evidence="9" type="primary">cobO</name>
    <name evidence="9" type="ORF">DI392_01660</name>
</gene>
<dbReference type="NCBIfam" id="NF004637">
    <property type="entry name" value="PRK05986.1"/>
    <property type="match status" value="1"/>
</dbReference>
<dbReference type="GO" id="GO:0005524">
    <property type="term" value="F:ATP binding"/>
    <property type="evidence" value="ECO:0007669"/>
    <property type="project" value="UniProtKB-UniRule"/>
</dbReference>
<dbReference type="Pfam" id="PF02572">
    <property type="entry name" value="CobA_CobO_BtuR"/>
    <property type="match status" value="1"/>
</dbReference>
<comment type="similarity">
    <text evidence="2 8">Belongs to the Cob(I)alamin adenosyltransferase family.</text>
</comment>
<keyword evidence="8" id="KW-0169">Cobalamin biosynthesis</keyword>
<dbReference type="SUPFAM" id="SSF52540">
    <property type="entry name" value="P-loop containing nucleoside triphosphate hydrolases"/>
    <property type="match status" value="1"/>
</dbReference>
<dbReference type="CDD" id="cd00561">
    <property type="entry name" value="CobA_ACA"/>
    <property type="match status" value="1"/>
</dbReference>
<dbReference type="InterPro" id="IPR003724">
    <property type="entry name" value="CblAdoTrfase_CobA"/>
</dbReference>
<evidence type="ECO:0000313" key="10">
    <source>
        <dbReference type="Proteomes" id="UP000245362"/>
    </source>
</evidence>
<evidence type="ECO:0000256" key="8">
    <source>
        <dbReference type="PIRNR" id="PIRNR015617"/>
    </source>
</evidence>
<evidence type="ECO:0000256" key="4">
    <source>
        <dbReference type="ARBA" id="ARBA00023244"/>
    </source>
</evidence>
<dbReference type="GO" id="GO:0005737">
    <property type="term" value="C:cytoplasm"/>
    <property type="evidence" value="ECO:0007669"/>
    <property type="project" value="UniProtKB-SubCell"/>
</dbReference>
<keyword evidence="8 9" id="KW-0808">Transferase</keyword>
<evidence type="ECO:0000256" key="2">
    <source>
        <dbReference type="ARBA" id="ARBA00007487"/>
    </source>
</evidence>
<comment type="caution">
    <text evidence="9">The sequence shown here is derived from an EMBL/GenBank/DDBJ whole genome shotgun (WGS) entry which is preliminary data.</text>
</comment>
<dbReference type="PIRSF" id="PIRSF015617">
    <property type="entry name" value="Adensltrnsf_CobA"/>
    <property type="match status" value="1"/>
</dbReference>
<dbReference type="Gene3D" id="3.40.50.300">
    <property type="entry name" value="P-loop containing nucleotide triphosphate hydrolases"/>
    <property type="match status" value="1"/>
</dbReference>
<protein>
    <recommendedName>
        <fullName evidence="3 8">Corrinoid adenosyltransferase</fullName>
        <ecNumber evidence="3 8">2.5.1.17</ecNumber>
    </recommendedName>
    <alternativeName>
        <fullName evidence="8">Cob(II)alamin adenosyltransferase</fullName>
    </alternativeName>
    <alternativeName>
        <fullName evidence="8">Cob(II)yrinic acid a,c-diamide adenosyltransferase</fullName>
    </alternativeName>
</protein>
<keyword evidence="8" id="KW-0547">Nucleotide-binding</keyword>
<keyword evidence="8" id="KW-0067">ATP-binding</keyword>
<dbReference type="GO" id="GO:0008817">
    <property type="term" value="F:corrinoid adenosyltransferase activity"/>
    <property type="evidence" value="ECO:0007669"/>
    <property type="project" value="UniProtKB-UniRule"/>
</dbReference>
<accession>A0A2U3BE36</accession>
<dbReference type="PANTHER" id="PTHR46638:SF1">
    <property type="entry name" value="CORRINOID ADENOSYLTRANSFERASE"/>
    <property type="match status" value="1"/>
</dbReference>
<dbReference type="EMBL" id="QFWT01000001">
    <property type="protein sequence ID" value="PWI35012.1"/>
    <property type="molecule type" value="Genomic_DNA"/>
</dbReference>
<dbReference type="PANTHER" id="PTHR46638">
    <property type="entry name" value="CORRINOID ADENOSYLTRANSFERASE"/>
    <property type="match status" value="1"/>
</dbReference>
<evidence type="ECO:0000313" key="9">
    <source>
        <dbReference type="EMBL" id="PWI35012.1"/>
    </source>
</evidence>
<dbReference type="Proteomes" id="UP000245362">
    <property type="component" value="Unassembled WGS sequence"/>
</dbReference>
<evidence type="ECO:0000256" key="7">
    <source>
        <dbReference type="ARBA" id="ARBA00048692"/>
    </source>
</evidence>
<organism evidence="9 10">
    <name type="scientific">Vibrio albus</name>
    <dbReference type="NCBI Taxonomy" id="2200953"/>
    <lineage>
        <taxon>Bacteria</taxon>
        <taxon>Pseudomonadati</taxon>
        <taxon>Pseudomonadota</taxon>
        <taxon>Gammaproteobacteria</taxon>
        <taxon>Vibrionales</taxon>
        <taxon>Vibrionaceae</taxon>
        <taxon>Vibrio</taxon>
    </lineage>
</organism>
<keyword evidence="8" id="KW-0963">Cytoplasm</keyword>
<sequence>MPTQNDKENKHKARQKKLKEAVDARIEAAQDEKGIFIVITGNGKGKSTSGFGTIARATGHGQKCAVAQFIKGTWDNGEKNLLEKLGVEFHVMATGFTWETQDKASDTLAAQKVWTECKRMLQDPSIDVILLDEMTYMITYGYIELDEVLEALQNRPQMQSVIITGRAAHRSLTELADTVSEVRNVKHAFEAGVKARKGVDY</sequence>
<comment type="function">
    <text evidence="5 8">Required for both de novo synthesis of the corrin ring for the assimilation of exogenous corrinoids. Participates in the adenosylation of a variety of incomplete and complete corrinoids.</text>
</comment>
<evidence type="ECO:0000256" key="6">
    <source>
        <dbReference type="ARBA" id="ARBA00048555"/>
    </source>
</evidence>
<comment type="subcellular location">
    <subcellularLocation>
        <location evidence="8">Cytoplasm</location>
    </subcellularLocation>
</comment>
<evidence type="ECO:0000256" key="5">
    <source>
        <dbReference type="ARBA" id="ARBA00024929"/>
    </source>
</evidence>
<dbReference type="GO" id="GO:0009236">
    <property type="term" value="P:cobalamin biosynthetic process"/>
    <property type="evidence" value="ECO:0007669"/>
    <property type="project" value="UniProtKB-UniRule"/>
</dbReference>
<dbReference type="OrthoDB" id="9810309at2"/>
<comment type="catalytic activity">
    <reaction evidence="7 8">
        <text>2 cob(II)alamin + reduced [electron-transfer flavoprotein] + 2 ATP = 2 adenosylcob(III)alamin + 2 triphosphate + oxidized [electron-transfer flavoprotein] + 3 H(+)</text>
        <dbReference type="Rhea" id="RHEA:28671"/>
        <dbReference type="Rhea" id="RHEA-COMP:10685"/>
        <dbReference type="Rhea" id="RHEA-COMP:10686"/>
        <dbReference type="ChEBI" id="CHEBI:15378"/>
        <dbReference type="ChEBI" id="CHEBI:16304"/>
        <dbReference type="ChEBI" id="CHEBI:18036"/>
        <dbReference type="ChEBI" id="CHEBI:18408"/>
        <dbReference type="ChEBI" id="CHEBI:30616"/>
        <dbReference type="ChEBI" id="CHEBI:57692"/>
        <dbReference type="ChEBI" id="CHEBI:58307"/>
        <dbReference type="EC" id="2.5.1.17"/>
    </reaction>
</comment>
<evidence type="ECO:0000256" key="3">
    <source>
        <dbReference type="ARBA" id="ARBA00012454"/>
    </source>
</evidence>
<proteinExistence type="inferred from homology"/>